<dbReference type="Pfam" id="PF00239">
    <property type="entry name" value="Resolvase"/>
    <property type="match status" value="1"/>
</dbReference>
<evidence type="ECO:0000256" key="3">
    <source>
        <dbReference type="ARBA" id="ARBA00023125"/>
    </source>
</evidence>
<organism evidence="8 9">
    <name type="scientific">Vibrio antiquarius (strain Ex25)</name>
    <dbReference type="NCBI Taxonomy" id="150340"/>
    <lineage>
        <taxon>Bacteria</taxon>
        <taxon>Pseudomonadati</taxon>
        <taxon>Pseudomonadota</taxon>
        <taxon>Gammaproteobacteria</taxon>
        <taxon>Vibrionales</taxon>
        <taxon>Vibrionaceae</taxon>
        <taxon>Vibrio</taxon>
        <taxon>Vibrio diabolicus subgroup</taxon>
    </lineage>
</organism>
<dbReference type="EMBL" id="DS267838">
    <property type="protein sequence ID" value="EDN56379.1"/>
    <property type="molecule type" value="Genomic_DNA"/>
</dbReference>
<dbReference type="InterPro" id="IPR036162">
    <property type="entry name" value="Resolvase-like_N_sf"/>
</dbReference>
<evidence type="ECO:0000313" key="9">
    <source>
        <dbReference type="Proteomes" id="UP000242664"/>
    </source>
</evidence>
<accession>A0ABM9WSM1</accession>
<dbReference type="PROSITE" id="PS00398">
    <property type="entry name" value="RECOMBINASES_2"/>
    <property type="match status" value="1"/>
</dbReference>
<dbReference type="PROSITE" id="PS51736">
    <property type="entry name" value="RECOMBINASES_3"/>
    <property type="match status" value="1"/>
</dbReference>
<keyword evidence="3" id="KW-0238">DNA-binding</keyword>
<dbReference type="Gene3D" id="1.10.10.60">
    <property type="entry name" value="Homeodomain-like"/>
    <property type="match status" value="1"/>
</dbReference>
<keyword evidence="4" id="KW-0233">DNA recombination</keyword>
<dbReference type="SUPFAM" id="SSF53041">
    <property type="entry name" value="Resolvase-like"/>
    <property type="match status" value="1"/>
</dbReference>
<dbReference type="PANTHER" id="PTHR30461">
    <property type="entry name" value="DNA-INVERTASE FROM LAMBDOID PROPHAGE"/>
    <property type="match status" value="1"/>
</dbReference>
<keyword evidence="2" id="KW-0229">DNA integration</keyword>
<feature type="region of interest" description="Disordered" evidence="6">
    <location>
        <begin position="140"/>
        <end position="161"/>
    </location>
</feature>
<reference evidence="9" key="1">
    <citation type="submission" date="2006-10" db="EMBL/GenBank/DDBJ databases">
        <authorList>
            <person name="Heidelberg J."/>
            <person name="Sebastian Y."/>
        </authorList>
    </citation>
    <scope>NUCLEOTIDE SEQUENCE [LARGE SCALE GENOMIC DNA]</scope>
    <source>
        <strain evidence="9">EX25</strain>
    </source>
</reference>
<feature type="active site" description="O-(5'-phospho-DNA)-serine intermediate" evidence="5">
    <location>
        <position position="16"/>
    </location>
</feature>
<evidence type="ECO:0000256" key="2">
    <source>
        <dbReference type="ARBA" id="ARBA00022908"/>
    </source>
</evidence>
<proteinExistence type="inferred from homology"/>
<protein>
    <submittedName>
        <fullName evidence="8">Resolvase, N terminal domain family</fullName>
    </submittedName>
</protein>
<comment type="similarity">
    <text evidence="1">Belongs to the site-specific recombinase resolvase family.</text>
</comment>
<sequence>MRGLMSTRTYFYCRVSTTEQTTANQIQAFKDRGYEVNEAFVVEDVVSGGVCALERKGFRILIEHKLVAGDTLVVLKLDRLGRDNIDVQQTIKLLMDKGINIHCLDLPHNDLNSPEGQLMLKMFLAFAEFEKDRIRERTIEGQARARAEGKTIGRPAKASADKVAKLRNEGLSISKTAEKLNISQSTVKRLYAESKKSKEKNGNNSN</sequence>
<dbReference type="PROSITE" id="PS00397">
    <property type="entry name" value="RECOMBINASES_1"/>
    <property type="match status" value="1"/>
</dbReference>
<dbReference type="InterPro" id="IPR006119">
    <property type="entry name" value="Resolv_N"/>
</dbReference>
<feature type="compositionally biased region" description="Basic and acidic residues" evidence="6">
    <location>
        <begin position="140"/>
        <end position="151"/>
    </location>
</feature>
<keyword evidence="9" id="KW-1185">Reference proteome</keyword>
<dbReference type="InterPro" id="IPR006118">
    <property type="entry name" value="Recombinase_CS"/>
</dbReference>
<dbReference type="SMART" id="SM00857">
    <property type="entry name" value="Resolvase"/>
    <property type="match status" value="1"/>
</dbReference>
<evidence type="ECO:0000256" key="5">
    <source>
        <dbReference type="PROSITE-ProRule" id="PRU10137"/>
    </source>
</evidence>
<dbReference type="PANTHER" id="PTHR30461:SF2">
    <property type="entry name" value="SERINE RECOMBINASE PINE-RELATED"/>
    <property type="match status" value="1"/>
</dbReference>
<dbReference type="InterPro" id="IPR050639">
    <property type="entry name" value="SSR_resolvase"/>
</dbReference>
<dbReference type="InterPro" id="IPR006120">
    <property type="entry name" value="Resolvase_HTH_dom"/>
</dbReference>
<dbReference type="CDD" id="cd03768">
    <property type="entry name" value="SR_ResInv"/>
    <property type="match status" value="1"/>
</dbReference>
<evidence type="ECO:0000256" key="4">
    <source>
        <dbReference type="ARBA" id="ARBA00023172"/>
    </source>
</evidence>
<dbReference type="Proteomes" id="UP000242664">
    <property type="component" value="Unassembled WGS sequence"/>
</dbReference>
<evidence type="ECO:0000256" key="1">
    <source>
        <dbReference type="ARBA" id="ARBA00009913"/>
    </source>
</evidence>
<evidence type="ECO:0000259" key="7">
    <source>
        <dbReference type="PROSITE" id="PS51736"/>
    </source>
</evidence>
<gene>
    <name evidence="8" type="ORF">VEx25_0723</name>
</gene>
<dbReference type="Pfam" id="PF02796">
    <property type="entry name" value="HTH_7"/>
    <property type="match status" value="1"/>
</dbReference>
<name>A0ABM9WSM1_VIBAE</name>
<evidence type="ECO:0000256" key="6">
    <source>
        <dbReference type="SAM" id="MobiDB-lite"/>
    </source>
</evidence>
<dbReference type="Gene3D" id="3.40.50.1390">
    <property type="entry name" value="Resolvase, N-terminal catalytic domain"/>
    <property type="match status" value="1"/>
</dbReference>
<feature type="domain" description="Resolvase/invertase-type recombinase catalytic" evidence="7">
    <location>
        <begin position="8"/>
        <end position="149"/>
    </location>
</feature>
<evidence type="ECO:0000313" key="8">
    <source>
        <dbReference type="EMBL" id="EDN56379.1"/>
    </source>
</evidence>